<feature type="transmembrane region" description="Helical" evidence="14">
    <location>
        <begin position="210"/>
        <end position="231"/>
    </location>
</feature>
<sequence>MVSTSFPWLTTLILLPLVASLFIPVLPDKQGKTVRWYALGIGLLDFALSVYAVSSQYNFQNSDFQLAESYVWVPQVGINWSVAIDGISMPLVILAGLVTTLSMLAAWQVKEKPRLFYFLMLVMYSAQIGVFCAQDMIQFFLMWEVELVPVYILISIWGGQKRLYAATKFILYTAIGSIFILVAALAMAFYGDVMTFNMHELGLKQYSLPFELLVYAGLLIAYGVKLPIFPLHTWLPDAHGEASAPVSMILAGVLLKMGGYALIRMNIEMLPHAHAYFAPVLAILGIVNIIYGALASFAQRNLKRRMAYSSISHMGFVLLGIASFTELGMNGAVLQMLSHGLIAPALFFLAGIVYDRTHTLDMDDMGGLAKKMPTTFALFTICSMASLALPGMSGFVGELAVFLGFTTSDAYTATFKGVVVLLAAVGLIITPIYLLSMLRDMFYGKEGKAVVQAVVLDVKPREFFIAACLLLPIIGIGLYPKLATETYDVKTVAIASHARNAVPVVANQTFKDQPQFSIAEQPPFGIAPKMPIANPELLGMVR</sequence>
<feature type="transmembrane region" description="Helical" evidence="14">
    <location>
        <begin position="34"/>
        <end position="54"/>
    </location>
</feature>
<evidence type="ECO:0000256" key="13">
    <source>
        <dbReference type="ARBA" id="ARBA00048026"/>
    </source>
</evidence>
<dbReference type="RefSeq" id="WP_162425077.1">
    <property type="nucleotide sequence ID" value="NZ_WVIE01000033.1"/>
</dbReference>
<dbReference type="GO" id="GO:0008137">
    <property type="term" value="F:NADH dehydrogenase (ubiquinone) activity"/>
    <property type="evidence" value="ECO:0007669"/>
    <property type="project" value="InterPro"/>
</dbReference>
<evidence type="ECO:0000256" key="11">
    <source>
        <dbReference type="ARBA" id="ARBA00025624"/>
    </source>
</evidence>
<name>A0A8J8CK70_9CYAN</name>
<dbReference type="PRINTS" id="PR01437">
    <property type="entry name" value="NUOXDRDTASE4"/>
</dbReference>
<dbReference type="GO" id="GO:0016655">
    <property type="term" value="F:oxidoreductase activity, acting on NAD(P)H, quinone or similar compound as acceptor"/>
    <property type="evidence" value="ECO:0007669"/>
    <property type="project" value="UniProtKB-UniRule"/>
</dbReference>
<evidence type="ECO:0000256" key="8">
    <source>
        <dbReference type="ARBA" id="ARBA00022989"/>
    </source>
</evidence>
<keyword evidence="5 14" id="KW-0521">NADP</keyword>
<evidence type="ECO:0000256" key="6">
    <source>
        <dbReference type="ARBA" id="ARBA00022957"/>
    </source>
</evidence>
<dbReference type="GO" id="GO:0003954">
    <property type="term" value="F:NADH dehydrogenase activity"/>
    <property type="evidence" value="ECO:0007669"/>
    <property type="project" value="TreeGrafter"/>
</dbReference>
<evidence type="ECO:0000256" key="5">
    <source>
        <dbReference type="ARBA" id="ARBA00022857"/>
    </source>
</evidence>
<keyword evidence="6 14" id="KW-0618">Plastoquinone</keyword>
<comment type="catalytic activity">
    <reaction evidence="13 14">
        <text>a plastoquinone + NADH + (n+1) H(+)(in) = a plastoquinol + NAD(+) + n H(+)(out)</text>
        <dbReference type="Rhea" id="RHEA:42608"/>
        <dbReference type="Rhea" id="RHEA-COMP:9561"/>
        <dbReference type="Rhea" id="RHEA-COMP:9562"/>
        <dbReference type="ChEBI" id="CHEBI:15378"/>
        <dbReference type="ChEBI" id="CHEBI:17757"/>
        <dbReference type="ChEBI" id="CHEBI:57540"/>
        <dbReference type="ChEBI" id="CHEBI:57945"/>
        <dbReference type="ChEBI" id="CHEBI:62192"/>
    </reaction>
</comment>
<dbReference type="AlphaFoldDB" id="A0A8J8CK70"/>
<evidence type="ECO:0000256" key="15">
    <source>
        <dbReference type="RuleBase" id="RU000320"/>
    </source>
</evidence>
<evidence type="ECO:0000256" key="2">
    <source>
        <dbReference type="ARBA" id="ARBA00009025"/>
    </source>
</evidence>
<dbReference type="PANTHER" id="PTHR43507:SF21">
    <property type="entry name" value="NAD(P)H-QUINONE OXIDOREDUCTASE CHAIN 4, CHLOROPLASTIC"/>
    <property type="match status" value="1"/>
</dbReference>
<dbReference type="InterPro" id="IPR003918">
    <property type="entry name" value="NADH_UbQ_OxRdtase"/>
</dbReference>
<dbReference type="PANTHER" id="PTHR43507">
    <property type="entry name" value="NADH-UBIQUINONE OXIDOREDUCTASE CHAIN 4"/>
    <property type="match status" value="1"/>
</dbReference>
<evidence type="ECO:0000259" key="16">
    <source>
        <dbReference type="Pfam" id="PF00361"/>
    </source>
</evidence>
<evidence type="ECO:0000256" key="10">
    <source>
        <dbReference type="ARBA" id="ARBA00023136"/>
    </source>
</evidence>
<dbReference type="NCBIfam" id="NF009212">
    <property type="entry name" value="PRK12561.1"/>
    <property type="match status" value="1"/>
</dbReference>
<feature type="transmembrane region" description="Helical" evidence="14">
    <location>
        <begin position="417"/>
        <end position="438"/>
    </location>
</feature>
<dbReference type="NCBIfam" id="NF002713">
    <property type="entry name" value="PRK02546.1"/>
    <property type="match status" value="1"/>
</dbReference>
<dbReference type="InterPro" id="IPR010227">
    <property type="entry name" value="NADH_Q_OxRdtase_chainM/4"/>
</dbReference>
<dbReference type="NCBIfam" id="TIGR01972">
    <property type="entry name" value="NDH_I_M"/>
    <property type="match status" value="1"/>
</dbReference>
<dbReference type="EC" id="7.1.1.-" evidence="14"/>
<dbReference type="GO" id="GO:0048039">
    <property type="term" value="F:ubiquinone binding"/>
    <property type="evidence" value="ECO:0007669"/>
    <property type="project" value="TreeGrafter"/>
</dbReference>
<feature type="transmembrane region" description="Helical" evidence="14">
    <location>
        <begin position="336"/>
        <end position="354"/>
    </location>
</feature>
<protein>
    <recommendedName>
        <fullName evidence="14">NAD(P)H-quinone oxidoreductase chain 4</fullName>
        <ecNumber evidence="14">7.1.1.-</ecNumber>
    </recommendedName>
    <alternativeName>
        <fullName evidence="14">NAD(P)H dehydrogenase I, chain 4</fullName>
    </alternativeName>
    <alternativeName>
        <fullName evidence="14">NDH-1, chain 4</fullName>
    </alternativeName>
</protein>
<keyword evidence="9 14" id="KW-0520">NAD</keyword>
<dbReference type="InterPro" id="IPR001750">
    <property type="entry name" value="ND/Mrp_TM"/>
</dbReference>
<evidence type="ECO:0000313" key="18">
    <source>
        <dbReference type="Proteomes" id="UP000646053"/>
    </source>
</evidence>
<keyword evidence="18" id="KW-1185">Reference proteome</keyword>
<keyword evidence="10 14" id="KW-0472">Membrane</keyword>
<keyword evidence="17" id="KW-0560">Oxidoreductase</keyword>
<dbReference type="Proteomes" id="UP000646053">
    <property type="component" value="Unassembled WGS sequence"/>
</dbReference>
<dbReference type="GO" id="GO:0012505">
    <property type="term" value="C:endomembrane system"/>
    <property type="evidence" value="ECO:0007669"/>
    <property type="project" value="UniProtKB-SubCell"/>
</dbReference>
<dbReference type="GO" id="GO:0042773">
    <property type="term" value="P:ATP synthesis coupled electron transport"/>
    <property type="evidence" value="ECO:0007669"/>
    <property type="project" value="InterPro"/>
</dbReference>
<evidence type="ECO:0000256" key="14">
    <source>
        <dbReference type="HAMAP-Rule" id="MF_00491"/>
    </source>
</evidence>
<keyword evidence="3 14" id="KW-0812">Transmembrane</keyword>
<dbReference type="EMBL" id="WVIE01000033">
    <property type="protein sequence ID" value="NDJ19548.1"/>
    <property type="molecule type" value="Genomic_DNA"/>
</dbReference>
<evidence type="ECO:0000256" key="9">
    <source>
        <dbReference type="ARBA" id="ARBA00023027"/>
    </source>
</evidence>
<dbReference type="Pfam" id="PF00361">
    <property type="entry name" value="Proton_antipo_M"/>
    <property type="match status" value="1"/>
</dbReference>
<comment type="function">
    <text evidence="11 14">NDH-1 shuttles electrons from NAD(P)H, via FMN and iron-sulfur (Fe-S) centers, to quinones in the respiratory chain. The immediate electron acceptor for the enzyme in this species is believed to be plastoquinone. Couples the redox reaction to proton translocation (for every two electrons transferred, four hydrogen ions are translocated across the cytoplasmic membrane), and thus conserves the redox energy in a proton gradient.</text>
</comment>
<gene>
    <name evidence="14" type="primary">ndhD</name>
    <name evidence="17" type="ORF">GS601_20045</name>
</gene>
<feature type="transmembrane region" description="Helical" evidence="14">
    <location>
        <begin position="243"/>
        <end position="263"/>
    </location>
</feature>
<feature type="transmembrane region" description="Helical" evidence="14">
    <location>
        <begin position="114"/>
        <end position="131"/>
    </location>
</feature>
<comment type="similarity">
    <text evidence="2 14">Belongs to the complex I subunit 4 family.</text>
</comment>
<dbReference type="InterPro" id="IPR022997">
    <property type="entry name" value="NADH_Q_OxRdtase_chain4"/>
</dbReference>
<evidence type="ECO:0000313" key="17">
    <source>
        <dbReference type="EMBL" id="NDJ19548.1"/>
    </source>
</evidence>
<feature type="transmembrane region" description="Helical" evidence="14">
    <location>
        <begin position="463"/>
        <end position="480"/>
    </location>
</feature>
<feature type="transmembrane region" description="Helical" evidence="14">
    <location>
        <begin position="375"/>
        <end position="397"/>
    </location>
</feature>
<feature type="transmembrane region" description="Helical" evidence="14">
    <location>
        <begin position="6"/>
        <end position="27"/>
    </location>
</feature>
<evidence type="ECO:0000256" key="3">
    <source>
        <dbReference type="ARBA" id="ARBA00022692"/>
    </source>
</evidence>
<reference evidence="17" key="1">
    <citation type="submission" date="2019-12" db="EMBL/GenBank/DDBJ databases">
        <title>High-Quality draft genome sequences of three cyanobacteria isolated from the limestone walls of the Old Cathedral of Coimbra.</title>
        <authorList>
            <person name="Tiago I."/>
            <person name="Soares F."/>
            <person name="Portugal A."/>
        </authorList>
    </citation>
    <scope>NUCLEOTIDE SEQUENCE</scope>
    <source>
        <strain evidence="17">A</strain>
    </source>
</reference>
<feature type="transmembrane region" description="Helical" evidence="14">
    <location>
        <begin position="275"/>
        <end position="294"/>
    </location>
</feature>
<comment type="caution">
    <text evidence="17">The sequence shown here is derived from an EMBL/GenBank/DDBJ whole genome shotgun (WGS) entry which is preliminary data.</text>
</comment>
<keyword evidence="14" id="KW-0793">Thylakoid</keyword>
<dbReference type="GO" id="GO:0015990">
    <property type="term" value="P:electron transport coupled proton transport"/>
    <property type="evidence" value="ECO:0007669"/>
    <property type="project" value="TreeGrafter"/>
</dbReference>
<comment type="subcellular location">
    <subcellularLocation>
        <location evidence="14">Cellular thylakoid membrane</location>
        <topology evidence="14">Multi-pass membrane protein</topology>
    </subcellularLocation>
    <subcellularLocation>
        <location evidence="1">Endomembrane system</location>
        <topology evidence="1">Multi-pass membrane protein</topology>
    </subcellularLocation>
    <subcellularLocation>
        <location evidence="15">Membrane</location>
        <topology evidence="15">Multi-pass membrane protein</topology>
    </subcellularLocation>
</comment>
<proteinExistence type="inferred from homology"/>
<feature type="transmembrane region" description="Helical" evidence="14">
    <location>
        <begin position="87"/>
        <end position="107"/>
    </location>
</feature>
<keyword evidence="7 14" id="KW-1278">Translocase</keyword>
<organism evidence="17 18">
    <name type="scientific">Myxacorys almedinensis A</name>
    <dbReference type="NCBI Taxonomy" id="2690445"/>
    <lineage>
        <taxon>Bacteria</taxon>
        <taxon>Bacillati</taxon>
        <taxon>Cyanobacteriota</taxon>
        <taxon>Cyanophyceae</taxon>
        <taxon>Leptolyngbyales</taxon>
        <taxon>Leptolyngbyaceae</taxon>
        <taxon>Myxacorys</taxon>
        <taxon>Myxacorys almedinensis</taxon>
    </lineage>
</organism>
<evidence type="ECO:0000256" key="12">
    <source>
        <dbReference type="ARBA" id="ARBA00047726"/>
    </source>
</evidence>
<keyword evidence="8 14" id="KW-1133">Transmembrane helix</keyword>
<feature type="domain" description="NADH:quinone oxidoreductase/Mrp antiporter transmembrane" evidence="16">
    <location>
        <begin position="133"/>
        <end position="419"/>
    </location>
</feature>
<evidence type="ECO:0000256" key="1">
    <source>
        <dbReference type="ARBA" id="ARBA00004127"/>
    </source>
</evidence>
<comment type="catalytic activity">
    <reaction evidence="12 14">
        <text>a plastoquinone + NADPH + (n+1) H(+)(in) = a plastoquinol + NADP(+) + n H(+)(out)</text>
        <dbReference type="Rhea" id="RHEA:42612"/>
        <dbReference type="Rhea" id="RHEA-COMP:9561"/>
        <dbReference type="Rhea" id="RHEA-COMP:9562"/>
        <dbReference type="ChEBI" id="CHEBI:15378"/>
        <dbReference type="ChEBI" id="CHEBI:17757"/>
        <dbReference type="ChEBI" id="CHEBI:57783"/>
        <dbReference type="ChEBI" id="CHEBI:58349"/>
        <dbReference type="ChEBI" id="CHEBI:62192"/>
    </reaction>
</comment>
<dbReference type="HAMAP" id="MF_00491">
    <property type="entry name" value="NDH1_NuoM"/>
    <property type="match status" value="1"/>
</dbReference>
<evidence type="ECO:0000256" key="7">
    <source>
        <dbReference type="ARBA" id="ARBA00022967"/>
    </source>
</evidence>
<evidence type="ECO:0000256" key="4">
    <source>
        <dbReference type="ARBA" id="ARBA00022719"/>
    </source>
</evidence>
<feature type="transmembrane region" description="Helical" evidence="14">
    <location>
        <begin position="169"/>
        <end position="190"/>
    </location>
</feature>
<keyword evidence="4 14" id="KW-0874">Quinone</keyword>
<dbReference type="GO" id="GO:0031676">
    <property type="term" value="C:plasma membrane-derived thylakoid membrane"/>
    <property type="evidence" value="ECO:0007669"/>
    <property type="project" value="UniProtKB-SubCell"/>
</dbReference>
<accession>A0A8J8CK70</accession>